<dbReference type="Gene3D" id="2.120.10.30">
    <property type="entry name" value="TolB, C-terminal domain"/>
    <property type="match status" value="2"/>
</dbReference>
<dbReference type="InterPro" id="IPR011042">
    <property type="entry name" value="6-blade_b-propeller_TolB-like"/>
</dbReference>
<dbReference type="InterPro" id="IPR025965">
    <property type="entry name" value="FlgD/Vpr_Ig-like"/>
</dbReference>
<dbReference type="CDD" id="cd05819">
    <property type="entry name" value="NHL"/>
    <property type="match status" value="2"/>
</dbReference>
<keyword evidence="3" id="KW-0812">Transmembrane</keyword>
<keyword evidence="3" id="KW-1133">Transmembrane helix</keyword>
<evidence type="ECO:0000313" key="5">
    <source>
        <dbReference type="EMBL" id="MCD1295890.1"/>
    </source>
</evidence>
<evidence type="ECO:0000256" key="2">
    <source>
        <dbReference type="SAM" id="MobiDB-lite"/>
    </source>
</evidence>
<dbReference type="Gene3D" id="2.60.40.4070">
    <property type="match status" value="1"/>
</dbReference>
<feature type="transmembrane region" description="Helical" evidence="3">
    <location>
        <begin position="1067"/>
        <end position="1087"/>
    </location>
</feature>
<dbReference type="PANTHER" id="PTHR24104:SF25">
    <property type="entry name" value="PROTEIN LIN-41"/>
    <property type="match status" value="1"/>
</dbReference>
<feature type="compositionally biased region" description="Pro residues" evidence="2">
    <location>
        <begin position="1040"/>
        <end position="1050"/>
    </location>
</feature>
<dbReference type="SUPFAM" id="SSF63829">
    <property type="entry name" value="Calcium-dependent phosphotriesterase"/>
    <property type="match status" value="1"/>
</dbReference>
<keyword evidence="6" id="KW-1185">Reference proteome</keyword>
<evidence type="ECO:0000313" key="6">
    <source>
        <dbReference type="Proteomes" id="UP001320159"/>
    </source>
</evidence>
<evidence type="ECO:0000256" key="3">
    <source>
        <dbReference type="SAM" id="Phobius"/>
    </source>
</evidence>
<evidence type="ECO:0000259" key="4">
    <source>
        <dbReference type="Pfam" id="PF13860"/>
    </source>
</evidence>
<dbReference type="Gene3D" id="2.40.10.500">
    <property type="match status" value="1"/>
</dbReference>
<organism evidence="5 6">
    <name type="scientific">Methanooceanicella nereidis</name>
    <dbReference type="NCBI Taxonomy" id="2052831"/>
    <lineage>
        <taxon>Archaea</taxon>
        <taxon>Methanobacteriati</taxon>
        <taxon>Methanobacteriota</taxon>
        <taxon>Stenosarchaea group</taxon>
        <taxon>Methanomicrobia</taxon>
        <taxon>Methanocellales</taxon>
        <taxon>Methanocellaceae</taxon>
        <taxon>Methanooceanicella</taxon>
    </lineage>
</organism>
<sequence length="1092" mass="119165">MRGYIVLKSGVPSLAVVIILCILIAQTVNAASPTVNDLLAEPHIIKSPQPTTISYTLDDVGISRVILEIYDQNNVLVRNIDQGVKSSGSYSIVWDGCDNNGNYLEDGIYSVRVNSTDIYSFSKKWGQPSDIISSSYPLSVIVNGSGNVFVSGFNMYMDNNVYKTKSFIYVFNPDGTYQESLILGESTNFMENLPLDMAFNSSGYMFVTEPVDVVVYSPDLSYYGRFGVMGNGTGEFLLAMGIDIDQSNDHIYVADSYNNRIQVFDSDYNFVDTWGMGGTEPGNFTRPFDLAINSSGYVYVADYGNKRVQVFSSDGSLVSAWSSDPGGVSGIAINDSDFVYVTNDLSDNVSVFDKNGNFLYTWDITNEPLPGFIPLRIPIDIGLNDEVYYPHIYVSATDMSMSNFICVTDSEGNSLDTIDFISQPGGFSGASGIAVNSSGYIYVVDKVCIQIFDPDGNFVGYGSNLPRCPNSIAINSSDHVYVTDYMQGTVFVFDPDNNFVRSWSLNFDMNFFGIPLGMTIPAYLYDIAIDQYENVYVTNMPALPMMTGNYKIKIYDPNGNPINSWCGGDIFSSFFDLLINPPTDEEELNEFMEKWGDLWNMANNMFDFSQFTGIAINSSGYVYTVVKTNSTYSNILVINQSGVIVNGWGGYGSQDGQINTPYGIAINSSDYVFVADSGNDRFQIFDPAGNFVYRLGVNGSGDGEFKGPTGIEINGDDDVLIADTGNYRVQVFEYFINVFDDAAVYVDSIPPVSSVVLYGTSGTGGWYTSDVTGSIIGIDNVSGVDHSQYSFDCNDWTDGSTFTVSSEGTGKVYYRSVDNGGNIELAKNVTISIDKTLPVAYCSLDGLPGNNGWYISEVAVTLTANDGVSGVAKIEYNIDGAGWTDYACTFNISEGQHILTYRSVDIAGNIGDSESETINVDMSAPIIQCSLSGSKANQGWFESDVTVTLTASDSISGINYTEYSIEGVNWNIYVKPFKVPLDRQKTIFYRTVDNASNPADGSQFIYFPPQSVPNLYSVTTPVTTPTATAIPSVSITPTTDPSPTPVPVTPTPEPSMAISDDQWNDTGLLLILLALAIISGVAAYFLWIKPRQ</sequence>
<dbReference type="SUPFAM" id="SSF101898">
    <property type="entry name" value="NHL repeat"/>
    <property type="match status" value="1"/>
</dbReference>
<keyword evidence="3" id="KW-0472">Membrane</keyword>
<dbReference type="Pfam" id="PF13860">
    <property type="entry name" value="FlgD_ig"/>
    <property type="match status" value="1"/>
</dbReference>
<dbReference type="PROSITE" id="PS51125">
    <property type="entry name" value="NHL"/>
    <property type="match status" value="6"/>
</dbReference>
<feature type="region of interest" description="Disordered" evidence="2">
    <location>
        <begin position="1031"/>
        <end position="1050"/>
    </location>
</feature>
<dbReference type="InterPro" id="IPR058094">
    <property type="entry name" value="Ig-like_OmpL47-like"/>
</dbReference>
<proteinExistence type="predicted"/>
<dbReference type="Proteomes" id="UP001320159">
    <property type="component" value="Unassembled WGS sequence"/>
</dbReference>
<dbReference type="NCBIfam" id="NF047446">
    <property type="entry name" value="barrel_OmpL47"/>
    <property type="match status" value="3"/>
</dbReference>
<dbReference type="PANTHER" id="PTHR24104">
    <property type="entry name" value="E3 UBIQUITIN-PROTEIN LIGASE NHLRC1-RELATED"/>
    <property type="match status" value="1"/>
</dbReference>
<dbReference type="EMBL" id="PGCK01000011">
    <property type="protein sequence ID" value="MCD1295890.1"/>
    <property type="molecule type" value="Genomic_DNA"/>
</dbReference>
<dbReference type="GO" id="GO:0008270">
    <property type="term" value="F:zinc ion binding"/>
    <property type="evidence" value="ECO:0007669"/>
    <property type="project" value="UniProtKB-KW"/>
</dbReference>
<dbReference type="Gene3D" id="3.30.1920.20">
    <property type="match status" value="2"/>
</dbReference>
<reference evidence="5 6" key="1">
    <citation type="submission" date="2017-11" db="EMBL/GenBank/DDBJ databases">
        <title>Isolation and Characterization of Family Methanocellaceae Species from Potential Methane Hydrate Area Offshore Southwestern Taiwan.</title>
        <authorList>
            <person name="Zhang W.-L."/>
            <person name="Chen W.-C."/>
            <person name="Lai M.-C."/>
            <person name="Chen S.-C."/>
        </authorList>
    </citation>
    <scope>NUCLEOTIDE SEQUENCE [LARGE SCALE GENOMIC DNA]</scope>
    <source>
        <strain evidence="5 6">CWC-04</strain>
    </source>
</reference>
<comment type="caution">
    <text evidence="5">The sequence shown here is derived from an EMBL/GenBank/DDBJ whole genome shotgun (WGS) entry which is preliminary data.</text>
</comment>
<dbReference type="InterPro" id="IPR050952">
    <property type="entry name" value="TRIM-NHL_E3_ligases"/>
</dbReference>
<protein>
    <recommendedName>
        <fullName evidence="4">FlgD/Vpr Ig-like domain-containing protein</fullName>
    </recommendedName>
</protein>
<accession>A0AAP2W5T1</accession>
<evidence type="ECO:0000256" key="1">
    <source>
        <dbReference type="ARBA" id="ARBA00022737"/>
    </source>
</evidence>
<name>A0AAP2W5T1_9EURY</name>
<keyword evidence="1" id="KW-0677">Repeat</keyword>
<dbReference type="InterPro" id="IPR001258">
    <property type="entry name" value="NHL_repeat"/>
</dbReference>
<dbReference type="AlphaFoldDB" id="A0AAP2W5T1"/>
<feature type="domain" description="FlgD/Vpr Ig-like" evidence="4">
    <location>
        <begin position="49"/>
        <end position="116"/>
    </location>
</feature>
<gene>
    <name evidence="5" type="ORF">CUJ83_12880</name>
</gene>
<dbReference type="Pfam" id="PF01436">
    <property type="entry name" value="NHL"/>
    <property type="match status" value="3"/>
</dbReference>